<dbReference type="PIRSF" id="PIRSF000862">
    <property type="entry name" value="Steryl_ester_lip"/>
    <property type="match status" value="1"/>
</dbReference>
<keyword evidence="3 7" id="KW-0378">Hydrolase</keyword>
<keyword evidence="4 7" id="KW-0442">Lipid degradation</keyword>
<dbReference type="InterPro" id="IPR025483">
    <property type="entry name" value="Lipase_euk"/>
</dbReference>
<dbReference type="AlphaFoldDB" id="A0AAV6ICF8"/>
<feature type="domain" description="Serine aminopeptidase S33" evidence="11">
    <location>
        <begin position="108"/>
        <end position="238"/>
    </location>
</feature>
<keyword evidence="13" id="KW-1185">Reference proteome</keyword>
<proteinExistence type="inferred from homology"/>
<feature type="chain" id="PRO_5043619185" description="Lipase" evidence="9">
    <location>
        <begin position="26"/>
        <end position="375"/>
    </location>
</feature>
<dbReference type="Gene3D" id="3.40.50.1820">
    <property type="entry name" value="alpha/beta hydrolase"/>
    <property type="match status" value="1"/>
</dbReference>
<dbReference type="Proteomes" id="UP000823749">
    <property type="component" value="Chromosome 11"/>
</dbReference>
<comment type="similarity">
    <text evidence="1 7">Belongs to the AB hydrolase superfamily. Lipase family.</text>
</comment>
<gene>
    <name evidence="12" type="ORF">RHGRI_032618</name>
</gene>
<dbReference type="InterPro" id="IPR022742">
    <property type="entry name" value="Hydrolase_4"/>
</dbReference>
<evidence type="ECO:0000256" key="8">
    <source>
        <dbReference type="PIRSR" id="PIRSR000862-1"/>
    </source>
</evidence>
<feature type="active site" description="Charge relay system" evidence="8">
    <location>
        <position position="345"/>
    </location>
</feature>
<feature type="active site" description="Nucleophile" evidence="8">
    <location>
        <position position="180"/>
    </location>
</feature>
<organism evidence="12 13">
    <name type="scientific">Rhododendron griersonianum</name>
    <dbReference type="NCBI Taxonomy" id="479676"/>
    <lineage>
        <taxon>Eukaryota</taxon>
        <taxon>Viridiplantae</taxon>
        <taxon>Streptophyta</taxon>
        <taxon>Embryophyta</taxon>
        <taxon>Tracheophyta</taxon>
        <taxon>Spermatophyta</taxon>
        <taxon>Magnoliopsida</taxon>
        <taxon>eudicotyledons</taxon>
        <taxon>Gunneridae</taxon>
        <taxon>Pentapetalae</taxon>
        <taxon>asterids</taxon>
        <taxon>Ericales</taxon>
        <taxon>Ericaceae</taxon>
        <taxon>Ericoideae</taxon>
        <taxon>Rhodoreae</taxon>
        <taxon>Rhododendron</taxon>
    </lineage>
</organism>
<feature type="signal peptide" evidence="9">
    <location>
        <begin position="1"/>
        <end position="25"/>
    </location>
</feature>
<evidence type="ECO:0000256" key="9">
    <source>
        <dbReference type="SAM" id="SignalP"/>
    </source>
</evidence>
<evidence type="ECO:0000256" key="3">
    <source>
        <dbReference type="ARBA" id="ARBA00022801"/>
    </source>
</evidence>
<dbReference type="PANTHER" id="PTHR11005">
    <property type="entry name" value="LYSOSOMAL ACID LIPASE-RELATED"/>
    <property type="match status" value="1"/>
</dbReference>
<keyword evidence="6" id="KW-0325">Glycoprotein</keyword>
<dbReference type="Pfam" id="PF04083">
    <property type="entry name" value="Abhydro_lipase"/>
    <property type="match status" value="1"/>
</dbReference>
<evidence type="ECO:0000256" key="2">
    <source>
        <dbReference type="ARBA" id="ARBA00022729"/>
    </source>
</evidence>
<dbReference type="GO" id="GO:0016788">
    <property type="term" value="F:hydrolase activity, acting on ester bonds"/>
    <property type="evidence" value="ECO:0007669"/>
    <property type="project" value="InterPro"/>
</dbReference>
<sequence>MGKLAVAAIVTVAFFFTLSFSGVESGSNFTGDSSIGRGPAVKGLCPDLIQRFDYPCSDHKVQTKDGYVLGLHRVSSVAGMLREQRGPPVLLLHGLFMAGDAWFLGSMNQSLGYILADHGFDVWVGSVRGTRWSHGHVSLSEKDKEFWDWSWEELALYDLAAMLHYVNSVSNTEVFIVGHSQGTIISLAAFTEPDIVKMVAGAALLCPITYLEHVSAPLVLRLVSMHLDQVVLALGIHQLNFKSDILAEILDSVCDGHVDCKDLLTSITVIRKGTFARYDYGRSKNIRRYGQFKPPNFDLSRIPKSLPMWMGYGANDDLADLTDFQHTLRELESQPELLYLENYGHVDFLMGVTANRDVYDNMIEFFRSLLGKSSS</sequence>
<feature type="active site" description="Charge relay system" evidence="8">
    <location>
        <position position="316"/>
    </location>
</feature>
<name>A0AAV6ICF8_9ERIC</name>
<protein>
    <recommendedName>
        <fullName evidence="7">Lipase</fullName>
    </recommendedName>
</protein>
<dbReference type="EMBL" id="JACTNZ010000011">
    <property type="protein sequence ID" value="KAG5526392.1"/>
    <property type="molecule type" value="Genomic_DNA"/>
</dbReference>
<evidence type="ECO:0000256" key="7">
    <source>
        <dbReference type="PIRNR" id="PIRNR000862"/>
    </source>
</evidence>
<dbReference type="FunFam" id="3.40.50.1820:FF:000057">
    <property type="entry name" value="Lipase"/>
    <property type="match status" value="1"/>
</dbReference>
<keyword evidence="2 9" id="KW-0732">Signal</keyword>
<evidence type="ECO:0000256" key="4">
    <source>
        <dbReference type="ARBA" id="ARBA00022963"/>
    </source>
</evidence>
<evidence type="ECO:0000259" key="11">
    <source>
        <dbReference type="Pfam" id="PF12146"/>
    </source>
</evidence>
<evidence type="ECO:0000256" key="1">
    <source>
        <dbReference type="ARBA" id="ARBA00010701"/>
    </source>
</evidence>
<reference evidence="12" key="1">
    <citation type="submission" date="2020-08" db="EMBL/GenBank/DDBJ databases">
        <title>Plant Genome Project.</title>
        <authorList>
            <person name="Zhang R.-G."/>
        </authorList>
    </citation>
    <scope>NUCLEOTIDE SEQUENCE</scope>
    <source>
        <strain evidence="12">WSP0</strain>
        <tissue evidence="12">Leaf</tissue>
    </source>
</reference>
<dbReference type="Pfam" id="PF12146">
    <property type="entry name" value="Hydrolase_4"/>
    <property type="match status" value="1"/>
</dbReference>
<dbReference type="GO" id="GO:0016042">
    <property type="term" value="P:lipid catabolic process"/>
    <property type="evidence" value="ECO:0007669"/>
    <property type="project" value="UniProtKB-KW"/>
</dbReference>
<evidence type="ECO:0000313" key="13">
    <source>
        <dbReference type="Proteomes" id="UP000823749"/>
    </source>
</evidence>
<dbReference type="InterPro" id="IPR029058">
    <property type="entry name" value="AB_hydrolase_fold"/>
</dbReference>
<dbReference type="InterPro" id="IPR006693">
    <property type="entry name" value="AB_hydrolase_lipase"/>
</dbReference>
<comment type="caution">
    <text evidence="12">The sequence shown here is derived from an EMBL/GenBank/DDBJ whole genome shotgun (WGS) entry which is preliminary data.</text>
</comment>
<feature type="domain" description="Partial AB-hydrolase lipase" evidence="10">
    <location>
        <begin position="46"/>
        <end position="104"/>
    </location>
</feature>
<accession>A0AAV6ICF8</accession>
<evidence type="ECO:0000259" key="10">
    <source>
        <dbReference type="Pfam" id="PF04083"/>
    </source>
</evidence>
<keyword evidence="5" id="KW-0443">Lipid metabolism</keyword>
<evidence type="ECO:0000256" key="6">
    <source>
        <dbReference type="ARBA" id="ARBA00023180"/>
    </source>
</evidence>
<evidence type="ECO:0000313" key="12">
    <source>
        <dbReference type="EMBL" id="KAG5526392.1"/>
    </source>
</evidence>
<evidence type="ECO:0000256" key="5">
    <source>
        <dbReference type="ARBA" id="ARBA00023098"/>
    </source>
</evidence>
<dbReference type="SUPFAM" id="SSF53474">
    <property type="entry name" value="alpha/beta-Hydrolases"/>
    <property type="match status" value="1"/>
</dbReference>